<feature type="domain" description="DED" evidence="2">
    <location>
        <begin position="5"/>
        <end position="82"/>
    </location>
</feature>
<dbReference type="PANTHER" id="PTHR48169:SF7">
    <property type="entry name" value="CASPASE 10"/>
    <property type="match status" value="1"/>
</dbReference>
<dbReference type="GO" id="GO:0006915">
    <property type="term" value="P:apoptotic process"/>
    <property type="evidence" value="ECO:0007669"/>
    <property type="project" value="UniProtKB-KW"/>
</dbReference>
<dbReference type="SMART" id="SM00031">
    <property type="entry name" value="DED"/>
    <property type="match status" value="1"/>
</dbReference>
<dbReference type="CDD" id="cd00045">
    <property type="entry name" value="DED"/>
    <property type="match status" value="1"/>
</dbReference>
<sequence length="565" mass="62904">MVLRPFLVFLERLAKEIVSDNLESFKFMLSGRIPDGLLENCSTPRQLFSCMMRNNLLEENKLEVLEELLSVSRGDLLCRVKDLRSQFPSSVMVLVHFSFFGLSEDVIQYNSGILVANMSHNFSISPQAMRYVRWQQDAPGWISVTFEVPDERGLVDQLRSHAIGVEKWLLDCGVKAVRIANEAQILLQPISATSNLATAVSHADNVCLHNDKKLDLVVIVDCATRNPIILRRWKIQLLTAIDSLFEDLDFRLALISYQNHGHLQGTGPGHSAASLSVFTDKKEEMKNSIKNLRCLGKRGSRRGLAAGLALAVCLCEDVSVDGFRHFRPEAVKVCVLMPLEDHVANLDVFKCPQGHDMTKLCDKLAQNSVTLFTVLEKVVKPGTCSSPSQRVVEAFYSGMSLRTSGQLISTQNAKLISPIILHAVEGNRLTERLFGTAYDIVVAEILRDHGDVDLEKLESKLKDGLNERSCRINQVAVPGATIGVDSMMSARKFSLDDGMDNACRTFKSELKRLAQHVVDEATVMQNDVTMEEAGSSHDVSIEEGGITAEVSERVLRKVVQRKRRI</sequence>
<accession>A0AAD9QXA7</accession>
<dbReference type="PANTHER" id="PTHR48169">
    <property type="entry name" value="DED DOMAIN-CONTAINING PROTEIN"/>
    <property type="match status" value="1"/>
</dbReference>
<reference evidence="3" key="2">
    <citation type="journal article" date="2023" name="Science">
        <title>Genomic signatures of disease resistance in endangered staghorn corals.</title>
        <authorList>
            <person name="Vollmer S.V."/>
            <person name="Selwyn J.D."/>
            <person name="Despard B.A."/>
            <person name="Roesel C.L."/>
        </authorList>
    </citation>
    <scope>NUCLEOTIDE SEQUENCE</scope>
    <source>
        <strain evidence="3">K2</strain>
    </source>
</reference>
<dbReference type="SUPFAM" id="SSF47986">
    <property type="entry name" value="DEATH domain"/>
    <property type="match status" value="1"/>
</dbReference>
<gene>
    <name evidence="3" type="ORF">P5673_006003</name>
</gene>
<dbReference type="Proteomes" id="UP001249851">
    <property type="component" value="Unassembled WGS sequence"/>
</dbReference>
<keyword evidence="1" id="KW-0053">Apoptosis</keyword>
<evidence type="ECO:0000313" key="3">
    <source>
        <dbReference type="EMBL" id="KAK2569115.1"/>
    </source>
</evidence>
<reference evidence="3" key="1">
    <citation type="journal article" date="2023" name="G3 (Bethesda)">
        <title>Whole genome assembly and annotation of the endangered Caribbean coral Acropora cervicornis.</title>
        <authorList>
            <person name="Selwyn J.D."/>
            <person name="Vollmer S.V."/>
        </authorList>
    </citation>
    <scope>NUCLEOTIDE SEQUENCE</scope>
    <source>
        <strain evidence="3">K2</strain>
    </source>
</reference>
<protein>
    <recommendedName>
        <fullName evidence="2">DED domain-containing protein</fullName>
    </recommendedName>
</protein>
<dbReference type="InterPro" id="IPR001875">
    <property type="entry name" value="DED_dom"/>
</dbReference>
<evidence type="ECO:0000256" key="1">
    <source>
        <dbReference type="ARBA" id="ARBA00022703"/>
    </source>
</evidence>
<evidence type="ECO:0000313" key="4">
    <source>
        <dbReference type="Proteomes" id="UP001249851"/>
    </source>
</evidence>
<name>A0AAD9QXA7_ACRCE</name>
<proteinExistence type="predicted"/>
<organism evidence="3 4">
    <name type="scientific">Acropora cervicornis</name>
    <name type="common">Staghorn coral</name>
    <dbReference type="NCBI Taxonomy" id="6130"/>
    <lineage>
        <taxon>Eukaryota</taxon>
        <taxon>Metazoa</taxon>
        <taxon>Cnidaria</taxon>
        <taxon>Anthozoa</taxon>
        <taxon>Hexacorallia</taxon>
        <taxon>Scleractinia</taxon>
        <taxon>Astrocoeniina</taxon>
        <taxon>Acroporidae</taxon>
        <taxon>Acropora</taxon>
    </lineage>
</organism>
<dbReference type="EMBL" id="JARQWQ010000010">
    <property type="protein sequence ID" value="KAK2569115.1"/>
    <property type="molecule type" value="Genomic_DNA"/>
</dbReference>
<dbReference type="AlphaFoldDB" id="A0AAD9QXA7"/>
<dbReference type="Gene3D" id="1.10.533.10">
    <property type="entry name" value="Death Domain, Fas"/>
    <property type="match status" value="1"/>
</dbReference>
<evidence type="ECO:0000259" key="2">
    <source>
        <dbReference type="PROSITE" id="PS50168"/>
    </source>
</evidence>
<dbReference type="GO" id="GO:0042981">
    <property type="term" value="P:regulation of apoptotic process"/>
    <property type="evidence" value="ECO:0007669"/>
    <property type="project" value="InterPro"/>
</dbReference>
<comment type="caution">
    <text evidence="3">The sequence shown here is derived from an EMBL/GenBank/DDBJ whole genome shotgun (WGS) entry which is preliminary data.</text>
</comment>
<dbReference type="Pfam" id="PF01335">
    <property type="entry name" value="DED"/>
    <property type="match status" value="1"/>
</dbReference>
<keyword evidence="4" id="KW-1185">Reference proteome</keyword>
<dbReference type="PROSITE" id="PS50168">
    <property type="entry name" value="DED"/>
    <property type="match status" value="1"/>
</dbReference>
<dbReference type="InterPro" id="IPR011029">
    <property type="entry name" value="DEATH-like_dom_sf"/>
</dbReference>